<dbReference type="AlphaFoldDB" id="J5JKV9"/>
<dbReference type="Gene3D" id="3.30.540.10">
    <property type="entry name" value="Fructose-1,6-Bisphosphatase, subunit A, domain 1"/>
    <property type="match status" value="1"/>
</dbReference>
<dbReference type="RefSeq" id="XP_008600469.1">
    <property type="nucleotide sequence ID" value="XM_008602247.1"/>
</dbReference>
<dbReference type="EMBL" id="JH725172">
    <property type="protein sequence ID" value="EJP63826.1"/>
    <property type="molecule type" value="Genomic_DNA"/>
</dbReference>
<dbReference type="Pfam" id="PF18913">
    <property type="entry name" value="FBPase_C"/>
    <property type="match status" value="1"/>
</dbReference>
<keyword evidence="7" id="KW-0119">Carbohydrate metabolism</keyword>
<dbReference type="InterPro" id="IPR020548">
    <property type="entry name" value="Fructose_bisphosphatase_AS"/>
</dbReference>
<evidence type="ECO:0000313" key="11">
    <source>
        <dbReference type="Proteomes" id="UP000002762"/>
    </source>
</evidence>
<organism evidence="10 11">
    <name type="scientific">Beauveria bassiana (strain ARSEF 2860)</name>
    <name type="common">White muscardine disease fungus</name>
    <name type="synonym">Tritirachium shiotae</name>
    <dbReference type="NCBI Taxonomy" id="655819"/>
    <lineage>
        <taxon>Eukaryota</taxon>
        <taxon>Fungi</taxon>
        <taxon>Dikarya</taxon>
        <taxon>Ascomycota</taxon>
        <taxon>Pezizomycotina</taxon>
        <taxon>Sordariomycetes</taxon>
        <taxon>Hypocreomycetidae</taxon>
        <taxon>Hypocreales</taxon>
        <taxon>Cordycipitaceae</taxon>
        <taxon>Beauveria</taxon>
    </lineage>
</organism>
<dbReference type="GO" id="GO:0005737">
    <property type="term" value="C:cytoplasm"/>
    <property type="evidence" value="ECO:0007669"/>
    <property type="project" value="TreeGrafter"/>
</dbReference>
<dbReference type="STRING" id="655819.J5JKV9"/>
<dbReference type="OrthoDB" id="3886144at2759"/>
<proteinExistence type="inferred from homology"/>
<evidence type="ECO:0000256" key="4">
    <source>
        <dbReference type="ARBA" id="ARBA00022723"/>
    </source>
</evidence>
<evidence type="ECO:0000313" key="10">
    <source>
        <dbReference type="EMBL" id="EJP63826.1"/>
    </source>
</evidence>
<dbReference type="GO" id="GO:0005986">
    <property type="term" value="P:sucrose biosynthetic process"/>
    <property type="evidence" value="ECO:0007669"/>
    <property type="project" value="TreeGrafter"/>
</dbReference>
<dbReference type="Pfam" id="PF00316">
    <property type="entry name" value="FBPase"/>
    <property type="match status" value="1"/>
</dbReference>
<dbReference type="GO" id="GO:0006002">
    <property type="term" value="P:fructose 6-phosphate metabolic process"/>
    <property type="evidence" value="ECO:0007669"/>
    <property type="project" value="TreeGrafter"/>
</dbReference>
<evidence type="ECO:0000256" key="6">
    <source>
        <dbReference type="ARBA" id="ARBA00022842"/>
    </source>
</evidence>
<dbReference type="PANTHER" id="PTHR11556:SF35">
    <property type="entry name" value="SEDOHEPTULOSE-1,7-BISPHOSPHATASE, CHLOROPLASTIC"/>
    <property type="match status" value="1"/>
</dbReference>
<evidence type="ECO:0000256" key="2">
    <source>
        <dbReference type="ARBA" id="ARBA00005215"/>
    </source>
</evidence>
<dbReference type="InterPro" id="IPR044015">
    <property type="entry name" value="FBPase_C_dom"/>
</dbReference>
<sequence length="376" mass="39390">MRASPSHINTSSFSHRGNSYKFAKKKMASDSIHDHLQAILGPIAYAQRSALCTSVLPTLISTLADISKALRGAHSVVAVGSTNTFGDEQLNVDVAAESLLRAALARCPCVVTASSEEDPVERPVSHIVPVPTQQQQQQHRREEVYSAAFDPLDGSSIIGPGWAVGTIIGIWDGPSALRQTPRTKQIAAVLASYGSRNTALVALRVPGAASPAVCFEVGLGDDSASAPAVVTRAVVRYRESTTAAAAATATTPRYFAPANLRAASEAPAYMALVQHYISERYTLRYSGGLVPDVAHGLAKGHGVYVSPVTGGSRAKLRRLFELCPVSMVVECAGGKAVDAADGSDVLGRAVEDINETGGLVCGNADEVDFAVQKLLA</sequence>
<evidence type="ECO:0000256" key="1">
    <source>
        <dbReference type="ARBA" id="ARBA00001946"/>
    </source>
</evidence>
<evidence type="ECO:0000256" key="3">
    <source>
        <dbReference type="ARBA" id="ARBA00010941"/>
    </source>
</evidence>
<comment type="pathway">
    <text evidence="2">Carbohydrate biosynthesis; Calvin cycle.</text>
</comment>
<dbReference type="GO" id="GO:0006000">
    <property type="term" value="P:fructose metabolic process"/>
    <property type="evidence" value="ECO:0007669"/>
    <property type="project" value="TreeGrafter"/>
</dbReference>
<dbReference type="InterPro" id="IPR033391">
    <property type="entry name" value="FBPase_N"/>
</dbReference>
<dbReference type="SUPFAM" id="SSF56655">
    <property type="entry name" value="Carbohydrate phosphatase"/>
    <property type="match status" value="1"/>
</dbReference>
<keyword evidence="11" id="KW-1185">Reference proteome</keyword>
<dbReference type="HOGENOM" id="CLU_039977_3_0_1"/>
<reference evidence="10 11" key="1">
    <citation type="journal article" date="2012" name="Sci. Rep.">
        <title>Genomic perspectives on the evolution of fungal entomopathogenicity in Beauveria bassiana.</title>
        <authorList>
            <person name="Xiao G."/>
            <person name="Ying S.H."/>
            <person name="Zheng P."/>
            <person name="Wang Z.L."/>
            <person name="Zhang S."/>
            <person name="Xie X.Q."/>
            <person name="Shang Y."/>
            <person name="St Leger R.J."/>
            <person name="Zhao G.P."/>
            <person name="Wang C."/>
            <person name="Feng M.G."/>
        </authorList>
    </citation>
    <scope>NUCLEOTIDE SEQUENCE [LARGE SCALE GENOMIC DNA]</scope>
    <source>
        <strain evidence="10 11">ARSEF 2860</strain>
    </source>
</reference>
<dbReference type="GO" id="GO:0006094">
    <property type="term" value="P:gluconeogenesis"/>
    <property type="evidence" value="ECO:0007669"/>
    <property type="project" value="TreeGrafter"/>
</dbReference>
<dbReference type="PROSITE" id="PS00124">
    <property type="entry name" value="FBPASE"/>
    <property type="match status" value="1"/>
</dbReference>
<dbReference type="Proteomes" id="UP000002762">
    <property type="component" value="Unassembled WGS sequence"/>
</dbReference>
<evidence type="ECO:0000259" key="8">
    <source>
        <dbReference type="Pfam" id="PF00316"/>
    </source>
</evidence>
<dbReference type="PRINTS" id="PR01958">
    <property type="entry name" value="S17BPHPHTASE"/>
</dbReference>
<comment type="cofactor">
    <cofactor evidence="1">
        <name>Mg(2+)</name>
        <dbReference type="ChEBI" id="CHEBI:18420"/>
    </cofactor>
</comment>
<evidence type="ECO:0000256" key="5">
    <source>
        <dbReference type="ARBA" id="ARBA00022801"/>
    </source>
</evidence>
<keyword evidence="6" id="KW-0460">Magnesium</keyword>
<gene>
    <name evidence="10" type="ORF">BBA_07150</name>
</gene>
<comment type="similarity">
    <text evidence="3">Belongs to the FBPase class 1 family.</text>
</comment>
<name>J5JKV9_BEAB2</name>
<keyword evidence="5" id="KW-0378">Hydrolase</keyword>
<protein>
    <submittedName>
        <fullName evidence="10">Sedoheptulose-1,7-bisphosphatase</fullName>
    </submittedName>
</protein>
<dbReference type="PIRSF" id="PIRSF000904">
    <property type="entry name" value="FBPtase_SBPase"/>
    <property type="match status" value="1"/>
</dbReference>
<evidence type="ECO:0000259" key="9">
    <source>
        <dbReference type="Pfam" id="PF18913"/>
    </source>
</evidence>
<dbReference type="InParanoid" id="J5JKV9"/>
<feature type="domain" description="Fructose-1-6-bisphosphatase class I N-terminal" evidence="8">
    <location>
        <begin position="53"/>
        <end position="202"/>
    </location>
</feature>
<dbReference type="GeneID" id="19890162"/>
<evidence type="ECO:0000256" key="7">
    <source>
        <dbReference type="ARBA" id="ARBA00023277"/>
    </source>
</evidence>
<dbReference type="InterPro" id="IPR000146">
    <property type="entry name" value="FBPase_class-1"/>
</dbReference>
<dbReference type="InterPro" id="IPR023079">
    <property type="entry name" value="SBPase"/>
</dbReference>
<feature type="domain" description="Fructose-1-6-bisphosphatase class 1 C-terminal" evidence="9">
    <location>
        <begin position="251"/>
        <end position="369"/>
    </location>
</feature>
<dbReference type="GO" id="GO:0042132">
    <property type="term" value="F:fructose 1,6-bisphosphate 1-phosphatase activity"/>
    <property type="evidence" value="ECO:0007669"/>
    <property type="project" value="TreeGrafter"/>
</dbReference>
<dbReference type="PANTHER" id="PTHR11556">
    <property type="entry name" value="FRUCTOSE-1,6-BISPHOSPHATASE-RELATED"/>
    <property type="match status" value="1"/>
</dbReference>
<dbReference type="Gene3D" id="3.40.190.80">
    <property type="match status" value="1"/>
</dbReference>
<keyword evidence="4" id="KW-0479">Metal-binding</keyword>
<dbReference type="GO" id="GO:0046872">
    <property type="term" value="F:metal ion binding"/>
    <property type="evidence" value="ECO:0007669"/>
    <property type="project" value="UniProtKB-KW"/>
</dbReference>
<accession>J5JKV9</accession>
<dbReference type="GO" id="GO:0030388">
    <property type="term" value="P:fructose 1,6-bisphosphate metabolic process"/>
    <property type="evidence" value="ECO:0007669"/>
    <property type="project" value="TreeGrafter"/>
</dbReference>